<comment type="caution">
    <text evidence="3">The sequence shown here is derived from an EMBL/GenBank/DDBJ whole genome shotgun (WGS) entry which is preliminary data.</text>
</comment>
<dbReference type="PROSITE" id="PS50206">
    <property type="entry name" value="RHODANESE_3"/>
    <property type="match status" value="1"/>
</dbReference>
<feature type="chain" id="PRO_5002803231" evidence="1">
    <location>
        <begin position="43"/>
        <end position="162"/>
    </location>
</feature>
<dbReference type="SMART" id="SM00450">
    <property type="entry name" value="RHOD"/>
    <property type="match status" value="1"/>
</dbReference>
<name>B4D6G2_9BACT</name>
<reference evidence="3 4" key="1">
    <citation type="journal article" date="2011" name="J. Bacteriol.">
        <title>Genome sequence of Chthoniobacter flavus Ellin428, an aerobic heterotrophic soil bacterium.</title>
        <authorList>
            <person name="Kant R."/>
            <person name="van Passel M.W."/>
            <person name="Palva A."/>
            <person name="Lucas S."/>
            <person name="Lapidus A."/>
            <person name="Glavina Del Rio T."/>
            <person name="Dalin E."/>
            <person name="Tice H."/>
            <person name="Bruce D."/>
            <person name="Goodwin L."/>
            <person name="Pitluck S."/>
            <person name="Larimer F.W."/>
            <person name="Land M.L."/>
            <person name="Hauser L."/>
            <person name="Sangwan P."/>
            <person name="de Vos W.M."/>
            <person name="Janssen P.H."/>
            <person name="Smidt H."/>
        </authorList>
    </citation>
    <scope>NUCLEOTIDE SEQUENCE [LARGE SCALE GENOMIC DNA]</scope>
    <source>
        <strain evidence="3 4">Ellin428</strain>
    </source>
</reference>
<dbReference type="EMBL" id="ABVL01000015">
    <property type="protein sequence ID" value="EDY18071.1"/>
    <property type="molecule type" value="Genomic_DNA"/>
</dbReference>
<dbReference type="FunCoup" id="B4D6G2">
    <property type="interactions" value="83"/>
</dbReference>
<proteinExistence type="predicted"/>
<dbReference type="GO" id="GO:0004792">
    <property type="term" value="F:thiosulfate-cyanide sulfurtransferase activity"/>
    <property type="evidence" value="ECO:0007669"/>
    <property type="project" value="InterPro"/>
</dbReference>
<dbReference type="InterPro" id="IPR001763">
    <property type="entry name" value="Rhodanese-like_dom"/>
</dbReference>
<gene>
    <name evidence="3" type="ORF">CfE428DRAFT_4502</name>
</gene>
<accession>B4D6G2</accession>
<protein>
    <submittedName>
        <fullName evidence="3">Rhodanese domain protein</fullName>
    </submittedName>
</protein>
<dbReference type="PANTHER" id="PTHR44086">
    <property type="entry name" value="THIOSULFATE SULFURTRANSFERASE RDL2, MITOCHONDRIAL-RELATED"/>
    <property type="match status" value="1"/>
</dbReference>
<evidence type="ECO:0000256" key="1">
    <source>
        <dbReference type="SAM" id="SignalP"/>
    </source>
</evidence>
<feature type="domain" description="Rhodanese" evidence="2">
    <location>
        <begin position="71"/>
        <end position="162"/>
    </location>
</feature>
<dbReference type="Proteomes" id="UP000005824">
    <property type="component" value="Unassembled WGS sequence"/>
</dbReference>
<dbReference type="SUPFAM" id="SSF52821">
    <property type="entry name" value="Rhodanese/Cell cycle control phosphatase"/>
    <property type="match status" value="1"/>
</dbReference>
<evidence type="ECO:0000313" key="4">
    <source>
        <dbReference type="Proteomes" id="UP000005824"/>
    </source>
</evidence>
<evidence type="ECO:0000259" key="2">
    <source>
        <dbReference type="PROSITE" id="PS50206"/>
    </source>
</evidence>
<dbReference type="Pfam" id="PF00581">
    <property type="entry name" value="Rhodanese"/>
    <property type="match status" value="1"/>
</dbReference>
<dbReference type="PROSITE" id="PS00380">
    <property type="entry name" value="RHODANESE_1"/>
    <property type="match status" value="1"/>
</dbReference>
<dbReference type="InParanoid" id="B4D6G2"/>
<dbReference type="PANTHER" id="PTHR44086:SF13">
    <property type="entry name" value="THIOSULFATE SULFURTRANSFERASE PSPE"/>
    <property type="match status" value="1"/>
</dbReference>
<keyword evidence="1" id="KW-0732">Signal</keyword>
<dbReference type="CDD" id="cd00158">
    <property type="entry name" value="RHOD"/>
    <property type="match status" value="1"/>
</dbReference>
<evidence type="ECO:0000313" key="3">
    <source>
        <dbReference type="EMBL" id="EDY18071.1"/>
    </source>
</evidence>
<dbReference type="Gene3D" id="3.40.250.10">
    <property type="entry name" value="Rhodanese-like domain"/>
    <property type="match status" value="1"/>
</dbReference>
<dbReference type="InterPro" id="IPR001307">
    <property type="entry name" value="Thiosulphate_STrfase_CS"/>
</dbReference>
<dbReference type="AlphaFoldDB" id="B4D6G2"/>
<keyword evidence="4" id="KW-1185">Reference proteome</keyword>
<organism evidence="3 4">
    <name type="scientific">Chthoniobacter flavus Ellin428</name>
    <dbReference type="NCBI Taxonomy" id="497964"/>
    <lineage>
        <taxon>Bacteria</taxon>
        <taxon>Pseudomonadati</taxon>
        <taxon>Verrucomicrobiota</taxon>
        <taxon>Spartobacteria</taxon>
        <taxon>Chthoniobacterales</taxon>
        <taxon>Chthoniobacteraceae</taxon>
        <taxon>Chthoniobacter</taxon>
    </lineage>
</organism>
<sequence>MMGSLAGSFVALRRAAAQYGCMIRYAALFVLFALSTAPFASAADPAPAAAAATFAAPKNISVDDADKLLKSNPKIVVIDVRTTDEFKAGHIPGAKNIDFFSDDFAKQLGALDKSQTYLVHCAAGGRSGKACKLIEQQQLLPSVYHLNEGFKAWEKAGKPVEK</sequence>
<feature type="signal peptide" evidence="1">
    <location>
        <begin position="1"/>
        <end position="42"/>
    </location>
</feature>
<dbReference type="STRING" id="497964.CfE428DRAFT_4502"/>
<dbReference type="eggNOG" id="COG0607">
    <property type="taxonomic scope" value="Bacteria"/>
</dbReference>
<dbReference type="InterPro" id="IPR036873">
    <property type="entry name" value="Rhodanese-like_dom_sf"/>
</dbReference>